<dbReference type="PROSITE" id="PS51257">
    <property type="entry name" value="PROKAR_LIPOPROTEIN"/>
    <property type="match status" value="1"/>
</dbReference>
<gene>
    <name evidence="1" type="ORF">UFOPK3609_00746</name>
</gene>
<protein>
    <submittedName>
        <fullName evidence="1">Unannotated protein</fullName>
    </submittedName>
</protein>
<dbReference type="EMBL" id="CAFBMQ010000094">
    <property type="protein sequence ID" value="CAB4909155.1"/>
    <property type="molecule type" value="Genomic_DNA"/>
</dbReference>
<dbReference type="AlphaFoldDB" id="A0A6J7GX39"/>
<sequence>MRTRTGALLLLSAVLLAGCHDEDAPETTNGLESYTDAGDGCAQVVSAIGYADELLRPLGQERFQDFDNAVRSRLASVAGTVRTEAEDWPSLRVETVASDVAVLAVAASRIESTPEGELERQRSLLKYRTEAARLVLTCLDEAVDAGSSD</sequence>
<evidence type="ECO:0000313" key="1">
    <source>
        <dbReference type="EMBL" id="CAB4909155.1"/>
    </source>
</evidence>
<proteinExistence type="predicted"/>
<organism evidence="1">
    <name type="scientific">freshwater metagenome</name>
    <dbReference type="NCBI Taxonomy" id="449393"/>
    <lineage>
        <taxon>unclassified sequences</taxon>
        <taxon>metagenomes</taxon>
        <taxon>ecological metagenomes</taxon>
    </lineage>
</organism>
<reference evidence="1" key="1">
    <citation type="submission" date="2020-05" db="EMBL/GenBank/DDBJ databases">
        <authorList>
            <person name="Chiriac C."/>
            <person name="Salcher M."/>
            <person name="Ghai R."/>
            <person name="Kavagutti S V."/>
        </authorList>
    </citation>
    <scope>NUCLEOTIDE SEQUENCE</scope>
</reference>
<accession>A0A6J7GX39</accession>
<name>A0A6J7GX39_9ZZZZ</name>